<dbReference type="Gene3D" id="1.10.20.10">
    <property type="entry name" value="Histone, subunit A"/>
    <property type="match status" value="1"/>
</dbReference>
<feature type="region of interest" description="Disordered" evidence="4">
    <location>
        <begin position="1"/>
        <end position="23"/>
    </location>
</feature>
<dbReference type="InterPro" id="IPR004148">
    <property type="entry name" value="BAR_dom"/>
</dbReference>
<dbReference type="OrthoDB" id="14167at2759"/>
<evidence type="ECO:0000256" key="2">
    <source>
        <dbReference type="PROSITE-ProRule" id="PRU00192"/>
    </source>
</evidence>
<dbReference type="AlphaFoldDB" id="A0A8H3L2E2"/>
<feature type="region of interest" description="Disordered" evidence="4">
    <location>
        <begin position="383"/>
        <end position="514"/>
    </location>
</feature>
<dbReference type="GO" id="GO:0005737">
    <property type="term" value="C:cytoplasm"/>
    <property type="evidence" value="ECO:0007669"/>
    <property type="project" value="InterPro"/>
</dbReference>
<evidence type="ECO:0000259" key="5">
    <source>
        <dbReference type="PROSITE" id="PS50002"/>
    </source>
</evidence>
<proteinExistence type="predicted"/>
<feature type="compositionally biased region" description="Basic and acidic residues" evidence="4">
    <location>
        <begin position="316"/>
        <end position="325"/>
    </location>
</feature>
<protein>
    <submittedName>
        <fullName evidence="7">BAR domain protein</fullName>
    </submittedName>
</protein>
<evidence type="ECO:0000256" key="4">
    <source>
        <dbReference type="SAM" id="MobiDB-lite"/>
    </source>
</evidence>
<keyword evidence="1 2" id="KW-0728">SH3 domain</keyword>
<dbReference type="InterPro" id="IPR001452">
    <property type="entry name" value="SH3_domain"/>
</dbReference>
<dbReference type="PROSITE" id="PS51021">
    <property type="entry name" value="BAR"/>
    <property type="match status" value="1"/>
</dbReference>
<dbReference type="Proteomes" id="UP000615446">
    <property type="component" value="Unassembled WGS sequence"/>
</dbReference>
<dbReference type="EMBL" id="BLAL01000030">
    <property type="protein sequence ID" value="GES77551.1"/>
    <property type="molecule type" value="Genomic_DNA"/>
</dbReference>
<dbReference type="GO" id="GO:0000278">
    <property type="term" value="P:mitotic cell cycle"/>
    <property type="evidence" value="ECO:0007669"/>
    <property type="project" value="InterPro"/>
</dbReference>
<dbReference type="InterPro" id="IPR036028">
    <property type="entry name" value="SH3-like_dom_sf"/>
</dbReference>
<dbReference type="GO" id="GO:0051382">
    <property type="term" value="P:kinetochore assembly"/>
    <property type="evidence" value="ECO:0007669"/>
    <property type="project" value="InterPro"/>
</dbReference>
<dbReference type="SUPFAM" id="SSF47113">
    <property type="entry name" value="Histone-fold"/>
    <property type="match status" value="1"/>
</dbReference>
<dbReference type="InterPro" id="IPR028847">
    <property type="entry name" value="CENP-W"/>
</dbReference>
<reference evidence="7" key="1">
    <citation type="submission" date="2019-10" db="EMBL/GenBank/DDBJ databases">
        <title>Conservation and host-specific expression of non-tandemly repeated heterogenous ribosome RNA gene in arbuscular mycorrhizal fungi.</title>
        <authorList>
            <person name="Maeda T."/>
            <person name="Kobayashi Y."/>
            <person name="Nakagawa T."/>
            <person name="Ezawa T."/>
            <person name="Yamaguchi K."/>
            <person name="Bino T."/>
            <person name="Nishimoto Y."/>
            <person name="Shigenobu S."/>
            <person name="Kawaguchi M."/>
        </authorList>
    </citation>
    <scope>NUCLEOTIDE SEQUENCE</scope>
    <source>
        <strain evidence="7">HR1</strain>
    </source>
</reference>
<feature type="domain" description="SH3" evidence="5">
    <location>
        <begin position="325"/>
        <end position="388"/>
    </location>
</feature>
<dbReference type="Pfam" id="PF00018">
    <property type="entry name" value="SH3_1"/>
    <property type="match status" value="1"/>
</dbReference>
<dbReference type="SUPFAM" id="SSF50044">
    <property type="entry name" value="SH3-domain"/>
    <property type="match status" value="1"/>
</dbReference>
<feature type="coiled-coil region" evidence="3">
    <location>
        <begin position="124"/>
        <end position="193"/>
    </location>
</feature>
<feature type="compositionally biased region" description="Low complexity" evidence="4">
    <location>
        <begin position="493"/>
        <end position="506"/>
    </location>
</feature>
<feature type="compositionally biased region" description="Polar residues" evidence="4">
    <location>
        <begin position="288"/>
        <end position="300"/>
    </location>
</feature>
<evidence type="ECO:0000256" key="3">
    <source>
        <dbReference type="SAM" id="Coils"/>
    </source>
</evidence>
<organism evidence="7 8">
    <name type="scientific">Rhizophagus clarus</name>
    <dbReference type="NCBI Taxonomy" id="94130"/>
    <lineage>
        <taxon>Eukaryota</taxon>
        <taxon>Fungi</taxon>
        <taxon>Fungi incertae sedis</taxon>
        <taxon>Mucoromycota</taxon>
        <taxon>Glomeromycotina</taxon>
        <taxon>Glomeromycetes</taxon>
        <taxon>Glomerales</taxon>
        <taxon>Glomeraceae</taxon>
        <taxon>Rhizophagus</taxon>
    </lineage>
</organism>
<dbReference type="PANTHER" id="PTHR14167">
    <property type="entry name" value="SH3 DOMAIN-CONTAINING"/>
    <property type="match status" value="1"/>
</dbReference>
<accession>A0A8H3L2E2</accession>
<feature type="compositionally biased region" description="Low complexity" evidence="4">
    <location>
        <begin position="248"/>
        <end position="257"/>
    </location>
</feature>
<evidence type="ECO:0000313" key="8">
    <source>
        <dbReference type="Proteomes" id="UP000615446"/>
    </source>
</evidence>
<dbReference type="InterPro" id="IPR027267">
    <property type="entry name" value="AH/BAR_dom_sf"/>
</dbReference>
<feature type="compositionally biased region" description="Basic residues" evidence="4">
    <location>
        <begin position="274"/>
        <end position="284"/>
    </location>
</feature>
<dbReference type="Gene3D" id="1.20.1270.60">
    <property type="entry name" value="Arfaptin homology (AH) domain/BAR domain"/>
    <property type="match status" value="1"/>
</dbReference>
<dbReference type="PRINTS" id="PR00452">
    <property type="entry name" value="SH3DOMAIN"/>
</dbReference>
<feature type="compositionally biased region" description="Polar residues" evidence="4">
    <location>
        <begin position="475"/>
        <end position="484"/>
    </location>
</feature>
<gene>
    <name evidence="7" type="ORF">RCL2_000490800</name>
</gene>
<dbReference type="SMART" id="SM00326">
    <property type="entry name" value="SH3"/>
    <property type="match status" value="1"/>
</dbReference>
<dbReference type="PROSITE" id="PS50002">
    <property type="entry name" value="SH3"/>
    <property type="match status" value="1"/>
</dbReference>
<name>A0A8H3L2E2_9GLOM</name>
<dbReference type="Pfam" id="PF15510">
    <property type="entry name" value="CENP-W"/>
    <property type="match status" value="1"/>
</dbReference>
<evidence type="ECO:0000259" key="6">
    <source>
        <dbReference type="PROSITE" id="PS51021"/>
    </source>
</evidence>
<dbReference type="CDD" id="cd00174">
    <property type="entry name" value="SH3"/>
    <property type="match status" value="1"/>
</dbReference>
<dbReference type="SUPFAM" id="SSF103657">
    <property type="entry name" value="BAR/IMD domain-like"/>
    <property type="match status" value="1"/>
</dbReference>
<feature type="compositionally biased region" description="Low complexity" evidence="4">
    <location>
        <begin position="306"/>
        <end position="315"/>
    </location>
</feature>
<feature type="compositionally biased region" description="Low complexity" evidence="4">
    <location>
        <begin position="430"/>
        <end position="454"/>
    </location>
</feature>
<feature type="region of interest" description="Disordered" evidence="4">
    <location>
        <begin position="226"/>
        <end position="325"/>
    </location>
</feature>
<dbReference type="GO" id="GO:0003677">
    <property type="term" value="F:DNA binding"/>
    <property type="evidence" value="ECO:0007669"/>
    <property type="project" value="InterPro"/>
</dbReference>
<evidence type="ECO:0000256" key="1">
    <source>
        <dbReference type="ARBA" id="ARBA00022443"/>
    </source>
</evidence>
<feature type="compositionally biased region" description="Pro residues" evidence="4">
    <location>
        <begin position="460"/>
        <end position="474"/>
    </location>
</feature>
<dbReference type="InterPro" id="IPR050384">
    <property type="entry name" value="Endophilin_SH3RF"/>
</dbReference>
<dbReference type="GO" id="GO:0046982">
    <property type="term" value="F:protein heterodimerization activity"/>
    <property type="evidence" value="ECO:0007669"/>
    <property type="project" value="InterPro"/>
</dbReference>
<dbReference type="Gene3D" id="2.30.30.40">
    <property type="entry name" value="SH3 Domains"/>
    <property type="match status" value="1"/>
</dbReference>
<keyword evidence="3" id="KW-0175">Coiled coil</keyword>
<sequence length="741" mass="83246">MKKNIGKIKQWANEKVGGQRTQTTDEFQDLQQKTDARHNGIDKLHMATNTYIKIMSKKTDSVEEKSKVLPLESLGSTMKIYGEEIGTDTPYGMGLVRFGNANEKIAKAQMEYVSRVRDDFLFGLASSIEEFKQYQQLKRKLESRRLDYDAKLNKVQKSKKEKPELEEEMRAAKEKYEVTMEDINNKMLALNDSEDQHVQDLTTFLEAQLEYFKAAYEILETVKKDWVESSDKPSSRRKRTAVRSSTVDSNNSNSNSDGADDHNSDNGSVNSSHNKSKPTKRTSKLVKSDSSNSLNIPSGISRNKKSVSSGSSAKSVDMKKPDNTTHKKKVRAIFSYDGEDGDELAIEEGDIITVLEEAEGWWIGEIIDADGTKRSGMFPANYTEPIPVESSPPKIPARRPINISRQSSVEQVEEEQESDEEREDDESDEQAPPQSRSSPPSRQRHSQASPSQRPESPSVGTPPIPSRSSKPPPVRNSTSTSSISVPPRKAARSSTYEYSSIGSSISKTTPPLSVGASRNSYISQDYVNEIATTQDFGPCKECDCNEYSPNNSVFARNSSAKMPSLYPRATLKRIIKSHQSKALSKNVDVLIYLHCVLFLQKLAQEANSEAGTDKAKVVERKHVKAALERVLQEFQGLSYDDLRLMRKLNYENEDSNNINITDPTDGSQIFKQNSHEDNNSTKGNFDCNDDQEYLMRENDNNRIEINNEEKQITMLQTRQSLMTSNSSRSVDNVPITNKIIS</sequence>
<dbReference type="SMART" id="SM00721">
    <property type="entry name" value="BAR"/>
    <property type="match status" value="1"/>
</dbReference>
<feature type="domain" description="BAR" evidence="6">
    <location>
        <begin position="12"/>
        <end position="235"/>
    </location>
</feature>
<feature type="compositionally biased region" description="Acidic residues" evidence="4">
    <location>
        <begin position="411"/>
        <end position="429"/>
    </location>
</feature>
<comment type="caution">
    <text evidence="7">The sequence shown here is derived from an EMBL/GenBank/DDBJ whole genome shotgun (WGS) entry which is preliminary data.</text>
</comment>
<feature type="region of interest" description="Disordered" evidence="4">
    <location>
        <begin position="721"/>
        <end position="741"/>
    </location>
</feature>
<dbReference type="CDD" id="cd13732">
    <property type="entry name" value="HFD_CENP-W"/>
    <property type="match status" value="1"/>
</dbReference>
<dbReference type="PANTHER" id="PTHR14167:SF120">
    <property type="entry name" value="AER140CP"/>
    <property type="match status" value="1"/>
</dbReference>
<dbReference type="InterPro" id="IPR009072">
    <property type="entry name" value="Histone-fold"/>
</dbReference>
<evidence type="ECO:0000313" key="7">
    <source>
        <dbReference type="EMBL" id="GES77551.1"/>
    </source>
</evidence>
<dbReference type="Pfam" id="PF03114">
    <property type="entry name" value="BAR"/>
    <property type="match status" value="1"/>
</dbReference>